<accession>A0A1D8NKM5</accession>
<feature type="compositionally biased region" description="Low complexity" evidence="17">
    <location>
        <begin position="695"/>
        <end position="710"/>
    </location>
</feature>
<feature type="compositionally biased region" description="Low complexity" evidence="17">
    <location>
        <begin position="958"/>
        <end position="967"/>
    </location>
</feature>
<keyword evidence="13" id="KW-0968">Cytoplasmic vesicle</keyword>
<dbReference type="FunFam" id="2.130.10.10:FF:000526">
    <property type="entry name" value="Protein transport protein SEC31"/>
    <property type="match status" value="1"/>
</dbReference>
<keyword evidence="9" id="KW-0256">Endoplasmic reticulum</keyword>
<feature type="region of interest" description="Disordered" evidence="17">
    <location>
        <begin position="751"/>
        <end position="1079"/>
    </location>
</feature>
<evidence type="ECO:0000256" key="7">
    <source>
        <dbReference type="ARBA" id="ARBA00022574"/>
    </source>
</evidence>
<keyword evidence="7 16" id="KW-0853">WD repeat</keyword>
<reference evidence="19 21" key="2">
    <citation type="submission" date="2018-07" db="EMBL/GenBank/DDBJ databases">
        <title>Draft Genome Assemblies for Five Robust Yarrowia lipolytica Strains Exhibiting High Lipid Production and Pentose Sugar Utilization and Sugar Alcohol Secretion from Undetoxified Lignocellulosic Biomass Hydrolysates.</title>
        <authorList>
            <consortium name="DOE Joint Genome Institute"/>
            <person name="Walker C."/>
            <person name="Ryu S."/>
            <person name="Na H."/>
            <person name="Zane M."/>
            <person name="LaButti K."/>
            <person name="Lipzen A."/>
            <person name="Haridas S."/>
            <person name="Barry K."/>
            <person name="Grigoriev I.V."/>
            <person name="Quarterman J."/>
            <person name="Slininger P."/>
            <person name="Dien B."/>
            <person name="Trinh C.T."/>
        </authorList>
    </citation>
    <scope>NUCLEOTIDE SEQUENCE [LARGE SCALE GENOMIC DNA]</scope>
    <source>
        <strain evidence="19 21">YB392</strain>
    </source>
</reference>
<comment type="subcellular location">
    <subcellularLocation>
        <location evidence="1">Cytoplasmic vesicle</location>
        <location evidence="1">COPII-coated vesicle membrane</location>
        <topology evidence="1">Peripheral membrane protein</topology>
        <orientation evidence="1">Cytoplasmic side</orientation>
    </subcellularLocation>
    <subcellularLocation>
        <location evidence="2">Endoplasmic reticulum membrane</location>
        <topology evidence="2">Peripheral membrane protein</topology>
        <orientation evidence="2">Cytoplasmic side</orientation>
    </subcellularLocation>
</comment>
<feature type="region of interest" description="Disordered" evidence="17">
    <location>
        <begin position="692"/>
        <end position="723"/>
    </location>
</feature>
<dbReference type="EMBL" id="CP017557">
    <property type="protein sequence ID" value="AOW06188.1"/>
    <property type="molecule type" value="Genomic_DNA"/>
</dbReference>
<evidence type="ECO:0000256" key="14">
    <source>
        <dbReference type="ARBA" id="ARBA00025471"/>
    </source>
</evidence>
<feature type="compositionally biased region" description="Low complexity" evidence="17">
    <location>
        <begin position="780"/>
        <end position="791"/>
    </location>
</feature>
<feature type="compositionally biased region" description="Pro residues" evidence="17">
    <location>
        <begin position="968"/>
        <end position="981"/>
    </location>
</feature>
<evidence type="ECO:0000256" key="16">
    <source>
        <dbReference type="PROSITE-ProRule" id="PRU00221"/>
    </source>
</evidence>
<name>A0A1D8NKM5_YARLL</name>
<comment type="function">
    <text evidence="14">Component of the coat protein complex II (COPII) which promotes the formation of transport vesicles from the endoplasmic reticulum (ER). The coat has two main functions, the physical deformation of the endoplasmic reticulum membrane into vesicles and the selection of cargo molecules.</text>
</comment>
<feature type="compositionally biased region" description="Low complexity" evidence="17">
    <location>
        <begin position="1008"/>
        <end position="1019"/>
    </location>
</feature>
<evidence type="ECO:0000313" key="20">
    <source>
        <dbReference type="Proteomes" id="UP000182444"/>
    </source>
</evidence>
<evidence type="ECO:0000256" key="1">
    <source>
        <dbReference type="ARBA" id="ARBA00004299"/>
    </source>
</evidence>
<protein>
    <recommendedName>
        <fullName evidence="5">Protein transport protein SEC31</fullName>
    </recommendedName>
    <alternativeName>
        <fullName evidence="4">Protein transport protein sec31</fullName>
    </alternativeName>
</protein>
<dbReference type="SMART" id="SM00320">
    <property type="entry name" value="WD40"/>
    <property type="match status" value="6"/>
</dbReference>
<comment type="similarity">
    <text evidence="3">Belongs to the WD repeat SEC31 family.</text>
</comment>
<evidence type="ECO:0000313" key="18">
    <source>
        <dbReference type="EMBL" id="AOW06188.1"/>
    </source>
</evidence>
<evidence type="ECO:0000313" key="21">
    <source>
        <dbReference type="Proteomes" id="UP000256601"/>
    </source>
</evidence>
<feature type="compositionally biased region" description="Pro residues" evidence="17">
    <location>
        <begin position="927"/>
        <end position="941"/>
    </location>
</feature>
<dbReference type="Proteomes" id="UP000182444">
    <property type="component" value="Chromosome 1E"/>
</dbReference>
<dbReference type="Pfam" id="PF00400">
    <property type="entry name" value="WD40"/>
    <property type="match status" value="2"/>
</dbReference>
<dbReference type="Gene3D" id="2.130.10.10">
    <property type="entry name" value="YVTN repeat-like/Quinoprotein amine dehydrogenase"/>
    <property type="match status" value="1"/>
</dbReference>
<dbReference type="InterPro" id="IPR015943">
    <property type="entry name" value="WD40/YVTN_repeat-like_dom_sf"/>
</dbReference>
<evidence type="ECO:0000256" key="12">
    <source>
        <dbReference type="ARBA" id="ARBA00023136"/>
    </source>
</evidence>
<dbReference type="GO" id="GO:0015031">
    <property type="term" value="P:protein transport"/>
    <property type="evidence" value="ECO:0007669"/>
    <property type="project" value="UniProtKB-KW"/>
</dbReference>
<dbReference type="OMA" id="WLERPCG"/>
<feature type="repeat" description="WD" evidence="16">
    <location>
        <begin position="246"/>
        <end position="288"/>
    </location>
</feature>
<evidence type="ECO:0000256" key="3">
    <source>
        <dbReference type="ARBA" id="ARBA00009358"/>
    </source>
</evidence>
<evidence type="ECO:0000256" key="8">
    <source>
        <dbReference type="ARBA" id="ARBA00022737"/>
    </source>
</evidence>
<evidence type="ECO:0000256" key="10">
    <source>
        <dbReference type="ARBA" id="ARBA00022892"/>
    </source>
</evidence>
<dbReference type="InterPro" id="IPR001680">
    <property type="entry name" value="WD40_rpt"/>
</dbReference>
<evidence type="ECO:0000256" key="17">
    <source>
        <dbReference type="SAM" id="MobiDB-lite"/>
    </source>
</evidence>
<dbReference type="RefSeq" id="XP_504598.1">
    <property type="nucleotide sequence ID" value="XM_504598.1"/>
</dbReference>
<dbReference type="GO" id="GO:0005198">
    <property type="term" value="F:structural molecule activity"/>
    <property type="evidence" value="ECO:0007669"/>
    <property type="project" value="TreeGrafter"/>
</dbReference>
<feature type="compositionally biased region" description="Pro residues" evidence="17">
    <location>
        <begin position="851"/>
        <end position="863"/>
    </location>
</feature>
<dbReference type="eggNOG" id="KOG0307">
    <property type="taxonomic scope" value="Eukaryota"/>
</dbReference>
<dbReference type="Gene3D" id="1.25.40.1030">
    <property type="match status" value="1"/>
</dbReference>
<dbReference type="VEuPathDB" id="FungiDB:YALI0_E30635g"/>
<keyword evidence="12" id="KW-0472">Membrane</keyword>
<dbReference type="GO" id="GO:0070971">
    <property type="term" value="C:endoplasmic reticulum exit site"/>
    <property type="evidence" value="ECO:0007669"/>
    <property type="project" value="TreeGrafter"/>
</dbReference>
<evidence type="ECO:0000256" key="11">
    <source>
        <dbReference type="ARBA" id="ARBA00022927"/>
    </source>
</evidence>
<dbReference type="InterPro" id="IPR040251">
    <property type="entry name" value="SEC31-like"/>
</dbReference>
<dbReference type="Proteomes" id="UP000256601">
    <property type="component" value="Unassembled WGS sequence"/>
</dbReference>
<dbReference type="GO" id="GO:0090110">
    <property type="term" value="P:COPII-coated vesicle cargo loading"/>
    <property type="evidence" value="ECO:0007669"/>
    <property type="project" value="TreeGrafter"/>
</dbReference>
<dbReference type="SMR" id="A0A1D8NKM5"/>
<feature type="compositionally biased region" description="Pro residues" evidence="17">
    <location>
        <begin position="751"/>
        <end position="763"/>
    </location>
</feature>
<gene>
    <name evidence="19" type="ORF">B0I71DRAFT_127870</name>
    <name evidence="18" type="ORF">YALI1_E35988g</name>
</gene>
<dbReference type="GO" id="GO:0030127">
    <property type="term" value="C:COPII vesicle coat"/>
    <property type="evidence" value="ECO:0007669"/>
    <property type="project" value="TreeGrafter"/>
</dbReference>
<dbReference type="AlphaFoldDB" id="A0A1D8NKM5"/>
<evidence type="ECO:0000256" key="5">
    <source>
        <dbReference type="ARBA" id="ARBA00021236"/>
    </source>
</evidence>
<keyword evidence="8" id="KW-0677">Repeat</keyword>
<dbReference type="PANTHER" id="PTHR13923">
    <property type="entry name" value="SEC31-RELATED PROTEIN"/>
    <property type="match status" value="1"/>
</dbReference>
<dbReference type="OrthoDB" id="542917at2759"/>
<evidence type="ECO:0000256" key="6">
    <source>
        <dbReference type="ARBA" id="ARBA00022448"/>
    </source>
</evidence>
<evidence type="ECO:0000256" key="13">
    <source>
        <dbReference type="ARBA" id="ARBA00023329"/>
    </source>
</evidence>
<dbReference type="Gene3D" id="1.20.940.10">
    <property type="entry name" value="Functional domain of the splicing factor Prp18"/>
    <property type="match status" value="1"/>
</dbReference>
<dbReference type="SUPFAM" id="SSF50978">
    <property type="entry name" value="WD40 repeat-like"/>
    <property type="match status" value="1"/>
</dbReference>
<dbReference type="GO" id="GO:0007029">
    <property type="term" value="P:endoplasmic reticulum organization"/>
    <property type="evidence" value="ECO:0007669"/>
    <property type="project" value="TreeGrafter"/>
</dbReference>
<evidence type="ECO:0000256" key="4">
    <source>
        <dbReference type="ARBA" id="ARBA00013507"/>
    </source>
</evidence>
<reference evidence="18 20" key="1">
    <citation type="journal article" date="2016" name="PLoS ONE">
        <title>Sequence Assembly of Yarrowia lipolytica Strain W29/CLIB89 Shows Transposable Element Diversity.</title>
        <authorList>
            <person name="Magnan C."/>
            <person name="Yu J."/>
            <person name="Chang I."/>
            <person name="Jahn E."/>
            <person name="Kanomata Y."/>
            <person name="Wu J."/>
            <person name="Zeller M."/>
            <person name="Oakes M."/>
            <person name="Baldi P."/>
            <person name="Sandmeyer S."/>
        </authorList>
    </citation>
    <scope>NUCLEOTIDE SEQUENCE [LARGE SCALE GENOMIC DNA]</scope>
    <source>
        <strain evidence="18">CLIB89</strain>
        <strain evidence="20">CLIB89(W29)</strain>
    </source>
</reference>
<comment type="subunit">
    <text evidence="15">The COPII coat is composed of at least 5 proteins: the SEC23/24 complex, the SEC13/31 complex, and the protein SAR1. SEC13 and SEC31 make a 2:2 tetramer that forms the edge element of the COPII outer coat. The tetramer self-assembles in multiple copies to form the complete polyhedral cage. Interacts (via WD 8) with SEC13.</text>
</comment>
<dbReference type="EMBL" id="KZ858955">
    <property type="protein sequence ID" value="RDW28122.1"/>
    <property type="molecule type" value="Genomic_DNA"/>
</dbReference>
<dbReference type="KEGG" id="yli:2911749"/>
<dbReference type="PROSITE" id="PS50082">
    <property type="entry name" value="WD_REPEATS_2"/>
    <property type="match status" value="2"/>
</dbReference>
<proteinExistence type="inferred from homology"/>
<dbReference type="VEuPathDB" id="FungiDB:YALI1_E35988g"/>
<dbReference type="FunFam" id="1.20.940.10:FF:000007">
    <property type="entry name" value="Protein transport protein (SEC31), putative"/>
    <property type="match status" value="1"/>
</dbReference>
<sequence length="1184" mass="125002">MKLKEIDRTATFAWSPNNLRIATGTVAGTVDADFSSSSQLEIWDVDLMDRSSEGFRLTKPAVSISADTRFHDLVWHNTGKHSLIVGATESGSLEVWEADNIKDSSTSVSVKEHSGPIKTLQFDPHNPTRLVSGGTKGEIFVWDLSDPKKPIAKKLGTDNKAGDIESLAFNNITRNILATSSSNGITTIWNVDQNKELTRVKHDKPVSHVVWHPSKPTKLITAVADDAEPVMLIWDLKNANAPEGVLQGHSKGILSVDWCQLDPRFLLSCGKDNRTLLWNPDTHECLGEYGAAQNWTFKTKLNERTPDLFATASFEGKIVIQTLQDVNGGDAPAQEGDFFQNLGTQSQAKISLKQAPSWLQRPVSNSFGFGGKIVTVTTTDGKSTVQVGKFVGDKVDTESIEVVLKGDLTSAFDEVKGAEWKVLEALSKGTDEVRSFLDIPVMKEEPAVEDDSEDVFSKMSPSGAFSLESSDPINQAIINGNLSTAVDLCLKEDRLLDAFALAEKASDAVKTKVQNAYFAKQTSSTARLLNAVNTNKLDDVVENANLKDWKEILALLYTYGGAQFGDLAAALGDRLRESDRDNAATCYLVSGKLDKVSGLWESEITTREKELTKDNVAPYTAHFSALKEFIEKISVFRKATNAVDSGTVDGLYNKYREFANIVASQGNLELAQQFLALLPASFEGVGLERERLNKAAKPSVATTATSKASAYGKPSYGSATPQASAYTPTASAYGSMYAPAVPAAAAPAAAAPPPTAAAVPPSPAKNMYAPQPPAPVTGFAPAAQSPGAPQQNTHNPYNPTPQTNAYAPQGNAYSAAPQQNTYGRSTPGGGPVRTTAPRHDTAGYNDLPAGSVPPPKKSAPSPGPISSAYAPPTPAAPSAPPAGGPRPPSVNRVTSPGVPSGGVNAYGFPIGGAPSPYGAQAAYGARPPVPAVVSPPPPNPYAPAHSPAQNNVQPAVNPYAPAPGAVVSPPPVHAGIVPPPAQRSAPSNPYAPAPGAGAPPASNPYAPPTGGFTGAPAPHAGGGYTAPPPAQVAPPPAGPPRNSVAPPPGGPARNPVPSSPAPPPAAAKHPAGDRTHIPATSRPIFDTLSTQWAGLKPHIPEQYSKHVRDAEKRLNILYDHLNNDDAQPEMVEDLLKLSNAIAQRDFPTAQALQLQIATARPDECGKWMVGLKRFVEMAAAVRTW</sequence>
<dbReference type="InterPro" id="IPR036322">
    <property type="entry name" value="WD40_repeat_dom_sf"/>
</dbReference>
<feature type="repeat" description="WD" evidence="16">
    <location>
        <begin position="110"/>
        <end position="152"/>
    </location>
</feature>
<dbReference type="PROSITE" id="PS50294">
    <property type="entry name" value="WD_REPEATS_REGION"/>
    <property type="match status" value="1"/>
</dbReference>
<evidence type="ECO:0000313" key="19">
    <source>
        <dbReference type="EMBL" id="RDW28122.1"/>
    </source>
</evidence>
<feature type="compositionally biased region" description="Pro residues" evidence="17">
    <location>
        <begin position="1026"/>
        <end position="1050"/>
    </location>
</feature>
<evidence type="ECO:0000256" key="15">
    <source>
        <dbReference type="ARBA" id="ARBA00025864"/>
    </source>
</evidence>
<dbReference type="GO" id="GO:0005789">
    <property type="term" value="C:endoplasmic reticulum membrane"/>
    <property type="evidence" value="ECO:0007669"/>
    <property type="project" value="UniProtKB-SubCell"/>
</dbReference>
<evidence type="ECO:0000256" key="9">
    <source>
        <dbReference type="ARBA" id="ARBA00022824"/>
    </source>
</evidence>
<dbReference type="PANTHER" id="PTHR13923:SF11">
    <property type="entry name" value="SECRETORY 31, ISOFORM D"/>
    <property type="match status" value="1"/>
</dbReference>
<evidence type="ECO:0000256" key="2">
    <source>
        <dbReference type="ARBA" id="ARBA00004397"/>
    </source>
</evidence>
<keyword evidence="6" id="KW-0813">Transport</keyword>
<dbReference type="GeneID" id="2911749"/>
<keyword evidence="10" id="KW-0931">ER-Golgi transport</keyword>
<feature type="compositionally biased region" description="Pro residues" evidence="17">
    <location>
        <begin position="871"/>
        <end position="888"/>
    </location>
</feature>
<organism evidence="18 20">
    <name type="scientific">Yarrowia lipolytica</name>
    <name type="common">Candida lipolytica</name>
    <dbReference type="NCBI Taxonomy" id="4952"/>
    <lineage>
        <taxon>Eukaryota</taxon>
        <taxon>Fungi</taxon>
        <taxon>Dikarya</taxon>
        <taxon>Ascomycota</taxon>
        <taxon>Saccharomycotina</taxon>
        <taxon>Dipodascomycetes</taxon>
        <taxon>Dipodascales</taxon>
        <taxon>Dipodascales incertae sedis</taxon>
        <taxon>Yarrowia</taxon>
    </lineage>
</organism>
<keyword evidence="11" id="KW-0653">Protein transport</keyword>
<feature type="compositionally biased region" description="Low complexity" evidence="17">
    <location>
        <begin position="985"/>
        <end position="1000"/>
    </location>
</feature>
<feature type="compositionally biased region" description="Polar residues" evidence="17">
    <location>
        <begin position="792"/>
        <end position="806"/>
    </location>
</feature>